<evidence type="ECO:0000256" key="2">
    <source>
        <dbReference type="ARBA" id="ARBA00022643"/>
    </source>
</evidence>
<dbReference type="OrthoDB" id="9805976at2"/>
<dbReference type="PANTHER" id="PTHR43278">
    <property type="entry name" value="NAD(P)H-DEPENDENT FMN-CONTAINING OXIDOREDUCTASE YWQN-RELATED"/>
    <property type="match status" value="1"/>
</dbReference>
<reference evidence="4 5" key="1">
    <citation type="submission" date="2018-05" db="EMBL/GenBank/DDBJ databases">
        <title>Complete genome sequence of Megasphaera sp. AJH120T, isolated from the ceca of a chicken.</title>
        <authorList>
            <person name="Maki J."/>
            <person name="Looft T."/>
        </authorList>
    </citation>
    <scope>NUCLEOTIDE SEQUENCE [LARGE SCALE GENOMIC DNA]</scope>
    <source>
        <strain evidence="4 5">AJH120</strain>
    </source>
</reference>
<proteinExistence type="predicted"/>
<evidence type="ECO:0000313" key="5">
    <source>
        <dbReference type="Proteomes" id="UP000254337"/>
    </source>
</evidence>
<gene>
    <name evidence="4" type="ORF">DKB62_05340</name>
</gene>
<dbReference type="Gene3D" id="3.40.50.360">
    <property type="match status" value="1"/>
</dbReference>
<dbReference type="InterPro" id="IPR051796">
    <property type="entry name" value="ISF_SsuE-like"/>
</dbReference>
<protein>
    <submittedName>
        <fullName evidence="4">Flavodoxin family protein</fullName>
    </submittedName>
</protein>
<sequence>MKTILLVNVSPRVQGNSEVITQILAEDLKDQQVVVFTMREKDCRYCKACGACQGTAGQSCVQDDDITKLLPVIEDCDAIVVATPIYNQQVSSLAKLFIERFYPWFDFDKKGMSNTAKYGKKAALVCSFWGSPKDRVKTYADWTVSGFCQMGAEQFQTLIFNQIPNAGDVKNRPDYVEQVHQLACWLKE</sequence>
<feature type="domain" description="NADPH-dependent FMN reductase-like" evidence="3">
    <location>
        <begin position="4"/>
        <end position="125"/>
    </location>
</feature>
<dbReference type="EMBL" id="CP029462">
    <property type="protein sequence ID" value="AXL21036.1"/>
    <property type="molecule type" value="Genomic_DNA"/>
</dbReference>
<evidence type="ECO:0000259" key="3">
    <source>
        <dbReference type="Pfam" id="PF03358"/>
    </source>
</evidence>
<dbReference type="InterPro" id="IPR005025">
    <property type="entry name" value="FMN_Rdtase-like_dom"/>
</dbReference>
<evidence type="ECO:0000256" key="1">
    <source>
        <dbReference type="ARBA" id="ARBA00022630"/>
    </source>
</evidence>
<keyword evidence="2" id="KW-0288">FMN</keyword>
<keyword evidence="1" id="KW-0285">Flavoprotein</keyword>
<dbReference type="RefSeq" id="WP_107196231.1">
    <property type="nucleotide sequence ID" value="NZ_CP029462.1"/>
</dbReference>
<organism evidence="4 5">
    <name type="scientific">Megasphaera stantonii</name>
    <dbReference type="NCBI Taxonomy" id="2144175"/>
    <lineage>
        <taxon>Bacteria</taxon>
        <taxon>Bacillati</taxon>
        <taxon>Bacillota</taxon>
        <taxon>Negativicutes</taxon>
        <taxon>Veillonellales</taxon>
        <taxon>Veillonellaceae</taxon>
        <taxon>Megasphaera</taxon>
    </lineage>
</organism>
<dbReference type="GO" id="GO:0016491">
    <property type="term" value="F:oxidoreductase activity"/>
    <property type="evidence" value="ECO:0007669"/>
    <property type="project" value="InterPro"/>
</dbReference>
<dbReference type="PANTHER" id="PTHR43278:SF4">
    <property type="entry name" value="NAD(P)H-DEPENDENT FMN-CONTAINING OXIDOREDUCTASE YWQN-RELATED"/>
    <property type="match status" value="1"/>
</dbReference>
<keyword evidence="5" id="KW-1185">Reference proteome</keyword>
<name>A0A346AYU3_9FIRM</name>
<dbReference type="Proteomes" id="UP000254337">
    <property type="component" value="Chromosome"/>
</dbReference>
<accession>A0A346AYU3</accession>
<evidence type="ECO:0000313" key="4">
    <source>
        <dbReference type="EMBL" id="AXL21036.1"/>
    </source>
</evidence>
<dbReference type="SUPFAM" id="SSF52218">
    <property type="entry name" value="Flavoproteins"/>
    <property type="match status" value="1"/>
</dbReference>
<dbReference type="AlphaFoldDB" id="A0A346AYU3"/>
<dbReference type="Pfam" id="PF03358">
    <property type="entry name" value="FMN_red"/>
    <property type="match status" value="1"/>
</dbReference>
<dbReference type="KEGG" id="meg:DKB62_05340"/>
<dbReference type="InterPro" id="IPR029039">
    <property type="entry name" value="Flavoprotein-like_sf"/>
</dbReference>